<dbReference type="Pfam" id="PF13963">
    <property type="entry name" value="Transpos_assoc"/>
    <property type="match status" value="1"/>
</dbReference>
<feature type="domain" description="Transposase-associated" evidence="1">
    <location>
        <begin position="106"/>
        <end position="178"/>
    </location>
</feature>
<gene>
    <name evidence="2" type="primary">OSJNBb0072M01.15</name>
</gene>
<sequence length="295" mass="32626">MAATPAARLPASGRCGADLPRSGGAAAAGVAGCRHSSAAPRSVEPWERGDALAKHAKIAPAFHRRLDQAVADLAEAMASGDNSDDRDSSGAMFCTLFCLQNLVMDRQWMYADRRSKEFIDGVHYFSRVAEANRPRGFICCPCNKCKNQKEYSASRTIHFHLFESGFMPSYNCWTSHREQDVEMEEDEVEDDNIPDFAQYVGFEGNQTGEEERDADGNDVADDLGQMLQDTKEDCESEKGAHKLDKMLEAHRTSLYPGCDAGAQEVGYHSSSSCNGRNKGNARMMLSVTWDQEYHD</sequence>
<reference evidence="3" key="1">
    <citation type="journal article" date="2005" name="Nature">
        <title>The map-based sequence of the rice genome.</title>
        <authorList>
            <consortium name="International rice genome sequencing project (IRGSP)"/>
            <person name="Matsumoto T."/>
            <person name="Wu J."/>
            <person name="Kanamori H."/>
            <person name="Katayose Y."/>
            <person name="Fujisawa M."/>
            <person name="Namiki N."/>
            <person name="Mizuno H."/>
            <person name="Yamamoto K."/>
            <person name="Antonio B.A."/>
            <person name="Baba T."/>
            <person name="Sakata K."/>
            <person name="Nagamura Y."/>
            <person name="Aoki H."/>
            <person name="Arikawa K."/>
            <person name="Arita K."/>
            <person name="Bito T."/>
            <person name="Chiden Y."/>
            <person name="Fujitsuka N."/>
            <person name="Fukunaka R."/>
            <person name="Hamada M."/>
            <person name="Harada C."/>
            <person name="Hayashi A."/>
            <person name="Hijishita S."/>
            <person name="Honda M."/>
            <person name="Hosokawa S."/>
            <person name="Ichikawa Y."/>
            <person name="Idonuma A."/>
            <person name="Iijima M."/>
            <person name="Ikeda M."/>
            <person name="Ikeno M."/>
            <person name="Ito K."/>
            <person name="Ito S."/>
            <person name="Ito T."/>
            <person name="Ito Y."/>
            <person name="Ito Y."/>
            <person name="Iwabuchi A."/>
            <person name="Kamiya K."/>
            <person name="Karasawa W."/>
            <person name="Kurita K."/>
            <person name="Katagiri S."/>
            <person name="Kikuta A."/>
            <person name="Kobayashi H."/>
            <person name="Kobayashi N."/>
            <person name="Machita K."/>
            <person name="Maehara T."/>
            <person name="Masukawa M."/>
            <person name="Mizubayashi T."/>
            <person name="Mukai Y."/>
            <person name="Nagasaki H."/>
            <person name="Nagata Y."/>
            <person name="Naito S."/>
            <person name="Nakashima M."/>
            <person name="Nakama Y."/>
            <person name="Nakamichi Y."/>
            <person name="Nakamura M."/>
            <person name="Meguro A."/>
            <person name="Negishi M."/>
            <person name="Ohta I."/>
            <person name="Ohta T."/>
            <person name="Okamoto M."/>
            <person name="Ono N."/>
            <person name="Saji S."/>
            <person name="Sakaguchi M."/>
            <person name="Sakai K."/>
            <person name="Shibata M."/>
            <person name="Shimokawa T."/>
            <person name="Song J."/>
            <person name="Takazaki Y."/>
            <person name="Terasawa K."/>
            <person name="Tsugane M."/>
            <person name="Tsuji K."/>
            <person name="Ueda S."/>
            <person name="Waki K."/>
            <person name="Yamagata H."/>
            <person name="Yamamoto M."/>
            <person name="Yamamoto S."/>
            <person name="Yamane H."/>
            <person name="Yoshiki S."/>
            <person name="Yoshihara R."/>
            <person name="Yukawa K."/>
            <person name="Zhong H."/>
            <person name="Yano M."/>
            <person name="Yuan Q."/>
            <person name="Ouyang S."/>
            <person name="Liu J."/>
            <person name="Jones K.M."/>
            <person name="Gansberger K."/>
            <person name="Moffat K."/>
            <person name="Hill J."/>
            <person name="Bera J."/>
            <person name="Fadrosh D."/>
            <person name="Jin S."/>
            <person name="Johri S."/>
            <person name="Kim M."/>
            <person name="Overton L."/>
            <person name="Reardon M."/>
            <person name="Tsitrin T."/>
            <person name="Vuong H."/>
            <person name="Weaver B."/>
            <person name="Ciecko A."/>
            <person name="Tallon L."/>
            <person name="Jackson J."/>
            <person name="Pai G."/>
            <person name="Aken S.V."/>
            <person name="Utterback T."/>
            <person name="Reidmuller S."/>
            <person name="Feldblyum T."/>
            <person name="Hsiao J."/>
            <person name="Zismann V."/>
            <person name="Iobst S."/>
            <person name="de Vazeille A.R."/>
            <person name="Buell C.R."/>
            <person name="Ying K."/>
            <person name="Li Y."/>
            <person name="Lu T."/>
            <person name="Huang Y."/>
            <person name="Zhao Q."/>
            <person name="Feng Q."/>
            <person name="Zhang L."/>
            <person name="Zhu J."/>
            <person name="Weng Q."/>
            <person name="Mu J."/>
            <person name="Lu Y."/>
            <person name="Fan D."/>
            <person name="Liu Y."/>
            <person name="Guan J."/>
            <person name="Zhang Y."/>
            <person name="Yu S."/>
            <person name="Liu X."/>
            <person name="Zhang Y."/>
            <person name="Hong G."/>
            <person name="Han B."/>
            <person name="Choisne N."/>
            <person name="Demange N."/>
            <person name="Orjeda G."/>
            <person name="Samain S."/>
            <person name="Cattolico L."/>
            <person name="Pelletier E."/>
            <person name="Couloux A."/>
            <person name="Segurens B."/>
            <person name="Wincker P."/>
            <person name="D'Hont A."/>
            <person name="Scarpelli C."/>
            <person name="Weissenbach J."/>
            <person name="Salanoubat M."/>
            <person name="Quetier F."/>
            <person name="Yu Y."/>
            <person name="Kim H.R."/>
            <person name="Rambo T."/>
            <person name="Currie J."/>
            <person name="Collura K."/>
            <person name="Luo M."/>
            <person name="Yang T."/>
            <person name="Ammiraju J.S.S."/>
            <person name="Engler F."/>
            <person name="Soderlund C."/>
            <person name="Wing R.A."/>
            <person name="Palmer L.E."/>
            <person name="de la Bastide M."/>
            <person name="Spiegel L."/>
            <person name="Nascimento L."/>
            <person name="Zutavern T."/>
            <person name="O'Shaughnessy A."/>
            <person name="Dike S."/>
            <person name="Dedhia N."/>
            <person name="Preston R."/>
            <person name="Balija V."/>
            <person name="McCombie W.R."/>
            <person name="Chow T."/>
            <person name="Chen H."/>
            <person name="Chung M."/>
            <person name="Chen C."/>
            <person name="Shaw J."/>
            <person name="Wu H."/>
            <person name="Hsiao K."/>
            <person name="Chao Y."/>
            <person name="Chu M."/>
            <person name="Cheng C."/>
            <person name="Hour A."/>
            <person name="Lee P."/>
            <person name="Lin S."/>
            <person name="Lin Y."/>
            <person name="Liou J."/>
            <person name="Liu S."/>
            <person name="Hsing Y."/>
            <person name="Raghuvanshi S."/>
            <person name="Mohanty A."/>
            <person name="Bharti A.K."/>
            <person name="Gaur A."/>
            <person name="Gupta V."/>
            <person name="Kumar D."/>
            <person name="Ravi V."/>
            <person name="Vij S."/>
            <person name="Kapur A."/>
            <person name="Khurana P."/>
            <person name="Khurana P."/>
            <person name="Khurana J.P."/>
            <person name="Tyagi A.K."/>
            <person name="Gaikwad K."/>
            <person name="Singh A."/>
            <person name="Dalal V."/>
            <person name="Srivastava S."/>
            <person name="Dixit A."/>
            <person name="Pal A.K."/>
            <person name="Ghazi I.A."/>
            <person name="Yadav M."/>
            <person name="Pandit A."/>
            <person name="Bhargava A."/>
            <person name="Sureshbabu K."/>
            <person name="Batra K."/>
            <person name="Sharma T.R."/>
            <person name="Mohapatra T."/>
            <person name="Singh N.K."/>
            <person name="Messing J."/>
            <person name="Nelson A.B."/>
            <person name="Fuks G."/>
            <person name="Kavchok S."/>
            <person name="Keizer G."/>
            <person name="Linton E."/>
            <person name="Llaca V."/>
            <person name="Song R."/>
            <person name="Tanyolac B."/>
            <person name="Young S."/>
            <person name="Ho-Il K."/>
            <person name="Hahn J.H."/>
            <person name="Sangsakoo G."/>
            <person name="Vanavichit A."/>
            <person name="de Mattos Luiz.A.T."/>
            <person name="Zimmer P.D."/>
            <person name="Malone G."/>
            <person name="Dellagostin O."/>
            <person name="de Oliveira A.C."/>
            <person name="Bevan M."/>
            <person name="Bancroft I."/>
            <person name="Minx P."/>
            <person name="Cordum H."/>
            <person name="Wilson R."/>
            <person name="Cheng Z."/>
            <person name="Jin W."/>
            <person name="Jiang J."/>
            <person name="Leong S.A."/>
            <person name="Iwama H."/>
            <person name="Gojobori T."/>
            <person name="Itoh T."/>
            <person name="Niimura Y."/>
            <person name="Fujii Y."/>
            <person name="Habara T."/>
            <person name="Sakai H."/>
            <person name="Sato Y."/>
            <person name="Wilson G."/>
            <person name="Kumar K."/>
            <person name="McCouch S."/>
            <person name="Juretic N."/>
            <person name="Hoen D."/>
            <person name="Wright S."/>
            <person name="Bruskiewich R."/>
            <person name="Bureau T."/>
            <person name="Miyao A."/>
            <person name="Hirochika H."/>
            <person name="Nishikawa T."/>
            <person name="Kadowaki K."/>
            <person name="Sugiura M."/>
            <person name="Burr B."/>
            <person name="Sasaki T."/>
        </authorList>
    </citation>
    <scope>NUCLEOTIDE SEQUENCE [LARGE SCALE GENOMIC DNA]</scope>
    <source>
        <strain evidence="3">cv. Nipponbare</strain>
    </source>
</reference>
<name>Q7XRR9_ORYSJ</name>
<reference evidence="3" key="2">
    <citation type="journal article" date="2008" name="Nucleic Acids Res.">
        <title>The rice annotation project database (RAP-DB): 2008 update.</title>
        <authorList>
            <consortium name="The rice annotation project (RAP)"/>
        </authorList>
    </citation>
    <scope>GENOME REANNOTATION</scope>
    <source>
        <strain evidence="3">cv. Nipponbare</strain>
    </source>
</reference>
<evidence type="ECO:0000313" key="3">
    <source>
        <dbReference type="Proteomes" id="UP000000763"/>
    </source>
</evidence>
<evidence type="ECO:0000259" key="1">
    <source>
        <dbReference type="Pfam" id="PF13963"/>
    </source>
</evidence>
<proteinExistence type="predicted"/>
<evidence type="ECO:0000313" key="2">
    <source>
        <dbReference type="EMBL" id="CAE02353.2"/>
    </source>
</evidence>
<dbReference type="InterPro" id="IPR029480">
    <property type="entry name" value="Transpos_assoc"/>
</dbReference>
<accession>Q7XRR9</accession>
<dbReference type="Proteomes" id="UP000000763">
    <property type="component" value="Chromosome 4"/>
</dbReference>
<protein>
    <submittedName>
        <fullName evidence="2">OSJNBb0072M01.15 protein</fullName>
    </submittedName>
</protein>
<dbReference type="AlphaFoldDB" id="Q7XRR9"/>
<organism evidence="2 3">
    <name type="scientific">Oryza sativa subsp. japonica</name>
    <name type="common">Rice</name>
    <dbReference type="NCBI Taxonomy" id="39947"/>
    <lineage>
        <taxon>Eukaryota</taxon>
        <taxon>Viridiplantae</taxon>
        <taxon>Streptophyta</taxon>
        <taxon>Embryophyta</taxon>
        <taxon>Tracheophyta</taxon>
        <taxon>Spermatophyta</taxon>
        <taxon>Magnoliopsida</taxon>
        <taxon>Liliopsida</taxon>
        <taxon>Poales</taxon>
        <taxon>Poaceae</taxon>
        <taxon>BOP clade</taxon>
        <taxon>Oryzoideae</taxon>
        <taxon>Oryzeae</taxon>
        <taxon>Oryzinae</taxon>
        <taxon>Oryza</taxon>
        <taxon>Oryza sativa</taxon>
    </lineage>
</organism>
<dbReference type="EMBL" id="AL731630">
    <property type="protein sequence ID" value="CAE02353.2"/>
    <property type="molecule type" value="Genomic_DNA"/>
</dbReference>